<dbReference type="RefSeq" id="WP_129080961.1">
    <property type="nucleotide sequence ID" value="NZ_CP041070.1"/>
</dbReference>
<evidence type="ECO:0000256" key="4">
    <source>
        <dbReference type="PROSITE-ProRule" id="PRU00433"/>
    </source>
</evidence>
<dbReference type="InterPro" id="IPR014756">
    <property type="entry name" value="Ig_E-set"/>
</dbReference>
<dbReference type="InterPro" id="IPR036718">
    <property type="entry name" value="H-AmDH_asu_dom2_sf"/>
</dbReference>
<dbReference type="Gene3D" id="2.40.128.120">
    <property type="entry name" value="Quinohemoprotein amine dehydrogenase alpha subunit, domain 2"/>
    <property type="match status" value="1"/>
</dbReference>
<evidence type="ECO:0000313" key="7">
    <source>
        <dbReference type="EMBL" id="RXJ64547.1"/>
    </source>
</evidence>
<dbReference type="SUPFAM" id="SSF46626">
    <property type="entry name" value="Cytochrome c"/>
    <property type="match status" value="2"/>
</dbReference>
<keyword evidence="3 4" id="KW-0408">Iron</keyword>
<keyword evidence="5" id="KW-0732">Signal</keyword>
<gene>
    <name evidence="7" type="primary">peaA</name>
    <name evidence="7" type="ORF">CRV06_00905</name>
</gene>
<evidence type="ECO:0000256" key="1">
    <source>
        <dbReference type="ARBA" id="ARBA00022617"/>
    </source>
</evidence>
<dbReference type="Gene3D" id="1.10.760.10">
    <property type="entry name" value="Cytochrome c-like domain"/>
    <property type="match status" value="1"/>
</dbReference>
<dbReference type="Pfam" id="PF09099">
    <property type="entry name" value="Qn_am_d_aIII"/>
    <property type="match status" value="1"/>
</dbReference>
<dbReference type="STRING" id="877500.GCA_000935065_02544"/>
<comment type="caution">
    <text evidence="7">The sequence shown here is derived from an EMBL/GenBank/DDBJ whole genome shotgun (WGS) entry which is preliminary data.</text>
</comment>
<dbReference type="SUPFAM" id="SSF81296">
    <property type="entry name" value="E set domains"/>
    <property type="match status" value="2"/>
</dbReference>
<proteinExistence type="predicted"/>
<dbReference type="GO" id="GO:0020037">
    <property type="term" value="F:heme binding"/>
    <property type="evidence" value="ECO:0007669"/>
    <property type="project" value="InterPro"/>
</dbReference>
<organism evidence="7 8">
    <name type="scientific">Halarcobacter anaerophilus</name>
    <dbReference type="NCBI Taxonomy" id="877500"/>
    <lineage>
        <taxon>Bacteria</taxon>
        <taxon>Pseudomonadati</taxon>
        <taxon>Campylobacterota</taxon>
        <taxon>Epsilonproteobacteria</taxon>
        <taxon>Campylobacterales</taxon>
        <taxon>Arcobacteraceae</taxon>
        <taxon>Halarcobacter</taxon>
    </lineage>
</organism>
<dbReference type="GO" id="GO:0009055">
    <property type="term" value="F:electron transfer activity"/>
    <property type="evidence" value="ECO:0007669"/>
    <property type="project" value="InterPro"/>
</dbReference>
<dbReference type="Gene3D" id="2.60.40.10">
    <property type="entry name" value="Immunoglobulins"/>
    <property type="match status" value="2"/>
</dbReference>
<reference evidence="7 8" key="1">
    <citation type="submission" date="2017-10" db="EMBL/GenBank/DDBJ databases">
        <title>Genomics of the genus Arcobacter.</title>
        <authorList>
            <person name="Perez-Cataluna A."/>
            <person name="Figueras M.J."/>
        </authorList>
    </citation>
    <scope>NUCLEOTIDE SEQUENCE [LARGE SCALE GENOMIC DNA]</scope>
    <source>
        <strain evidence="7 8">DSM 24636</strain>
    </source>
</reference>
<dbReference type="SUPFAM" id="SSF69298">
    <property type="entry name" value="Quinohemoprotein amine dehydrogenase A chain, domain 3"/>
    <property type="match status" value="1"/>
</dbReference>
<dbReference type="GO" id="GO:0046872">
    <property type="term" value="F:metal ion binding"/>
    <property type="evidence" value="ECO:0007669"/>
    <property type="project" value="UniProtKB-KW"/>
</dbReference>
<protein>
    <submittedName>
        <fullName evidence="7">Quinohemoprotein amine dehydrogenase subunit alpha</fullName>
    </submittedName>
</protein>
<dbReference type="EMBL" id="PDKO01000001">
    <property type="protein sequence ID" value="RXJ64547.1"/>
    <property type="molecule type" value="Genomic_DNA"/>
</dbReference>
<dbReference type="InterPro" id="IPR023887">
    <property type="entry name" value="QH-AmDH_asu"/>
</dbReference>
<dbReference type="Pfam" id="PF14930">
    <property type="entry name" value="Qn_am_d_aII"/>
    <property type="match status" value="1"/>
</dbReference>
<dbReference type="AlphaFoldDB" id="A0A4Q0Y357"/>
<evidence type="ECO:0000259" key="6">
    <source>
        <dbReference type="PROSITE" id="PS51007"/>
    </source>
</evidence>
<dbReference type="InterPro" id="IPR036909">
    <property type="entry name" value="Cyt_c-like_dom_sf"/>
</dbReference>
<dbReference type="Proteomes" id="UP000290191">
    <property type="component" value="Unassembled WGS sequence"/>
</dbReference>
<keyword evidence="1 4" id="KW-0349">Heme</keyword>
<dbReference type="InterPro" id="IPR009111">
    <property type="entry name" value="QH-AmDH_asu_dom2"/>
</dbReference>
<name>A0A4Q0Y357_9BACT</name>
<dbReference type="InterPro" id="IPR015183">
    <property type="entry name" value="QH-AmDH_asu_dom_III"/>
</dbReference>
<keyword evidence="8" id="KW-1185">Reference proteome</keyword>
<evidence type="ECO:0000313" key="8">
    <source>
        <dbReference type="Proteomes" id="UP000290191"/>
    </source>
</evidence>
<feature type="chain" id="PRO_5020805396" evidence="5">
    <location>
        <begin position="23"/>
        <end position="532"/>
    </location>
</feature>
<dbReference type="OrthoDB" id="5345472at2"/>
<dbReference type="InterPro" id="IPR015184">
    <property type="entry name" value="QH-AmDH_asu_dom_IV"/>
</dbReference>
<dbReference type="Pfam" id="PF09100">
    <property type="entry name" value="Qn_am_d_aIV"/>
    <property type="match status" value="1"/>
</dbReference>
<feature type="signal peptide" evidence="5">
    <location>
        <begin position="1"/>
        <end position="22"/>
    </location>
</feature>
<dbReference type="NCBIfam" id="TIGR03908">
    <property type="entry name" value="QH_alpha"/>
    <property type="match status" value="1"/>
</dbReference>
<evidence type="ECO:0000256" key="5">
    <source>
        <dbReference type="SAM" id="SignalP"/>
    </source>
</evidence>
<dbReference type="InterPro" id="IPR013783">
    <property type="entry name" value="Ig-like_fold"/>
</dbReference>
<evidence type="ECO:0000256" key="3">
    <source>
        <dbReference type="ARBA" id="ARBA00023004"/>
    </source>
</evidence>
<accession>A0A4Q0Y357</accession>
<dbReference type="InterPro" id="IPR009056">
    <property type="entry name" value="Cyt_c-like_dom"/>
</dbReference>
<sequence>MNSTNLSKLGLGFLLSSMSLFAVDANMGAKVIDTKCTACHTGAIEDGLSRISDQRKTPEGWYMTVSRMQRLHGLSLSTQEEENVIKYLSDNQGLTPDEIKPFEYVLDKTPNFQEAQADTMLSEMCIRCHSNARIGLQRRTEGEWDRLVNFHVGQFISFEIQAQARDRDWFGIAQKELVPYLEKTYGLQSKKWIEYKNSMKDYTLPSSWTFYGHNSLDGDFTATLSLEKENDESYKAIYEASYLNGKTFKAEGKAILYSGSELRVSLKDNNNKRFQQILHINPKESIIEGRLYETLHHEIGSSLKGVSDNKEVTYITKIYPSALKAGEKTKLVIVGSNLPKSIDLPKNIKVINQISSTKNRIEIEVVAQNISDTKAYDLKIGDIVVKNAIAAYNKIDYMKITPDYAIARYGEETEKIKKEFTQFEAIGFSNGADGKKGTADDIKLSQLPVLWNMKPYDEQAKEDRDIMYAGSIDRYTGLFTPSEGGYNPTRKLMANNVGNLTVTATYIENNKKLEAQSHLIVTVPKFVNPPIN</sequence>
<feature type="domain" description="Cytochrome c" evidence="6">
    <location>
        <begin position="23"/>
        <end position="155"/>
    </location>
</feature>
<dbReference type="PROSITE" id="PS51007">
    <property type="entry name" value="CYTC"/>
    <property type="match status" value="1"/>
</dbReference>
<dbReference type="Pfam" id="PF09098">
    <property type="entry name" value="Dehyd-heme_bind"/>
    <property type="match status" value="1"/>
</dbReference>
<keyword evidence="2 4" id="KW-0479">Metal-binding</keyword>
<evidence type="ECO:0000256" key="2">
    <source>
        <dbReference type="ARBA" id="ARBA00022723"/>
    </source>
</evidence>
<dbReference type="InterPro" id="IPR015182">
    <property type="entry name" value="QH-AmDH_asu_heme-bd_dom"/>
</dbReference>